<dbReference type="Pfam" id="PF20009">
    <property type="entry name" value="GEVED"/>
    <property type="match status" value="2"/>
</dbReference>
<dbReference type="SMART" id="SM00060">
    <property type="entry name" value="FN3"/>
    <property type="match status" value="2"/>
</dbReference>
<feature type="domain" description="Fibronectin type-III" evidence="3">
    <location>
        <begin position="409"/>
        <end position="499"/>
    </location>
</feature>
<evidence type="ECO:0000256" key="1">
    <source>
        <dbReference type="ARBA" id="ARBA00022729"/>
    </source>
</evidence>
<dbReference type="CDD" id="cd00063">
    <property type="entry name" value="FN3"/>
    <property type="match status" value="1"/>
</dbReference>
<reference evidence="4 5" key="1">
    <citation type="submission" date="2019-02" db="EMBL/GenBank/DDBJ databases">
        <title>Genome sequence of the sea-ice species Brumimicrobium glaciale.</title>
        <authorList>
            <person name="Bowman J.P."/>
        </authorList>
    </citation>
    <scope>NUCLEOTIDE SEQUENCE [LARGE SCALE GENOMIC DNA]</scope>
    <source>
        <strain evidence="4 5">IC156</strain>
    </source>
</reference>
<feature type="chain" id="PRO_5020649493" evidence="2">
    <location>
        <begin position="24"/>
        <end position="914"/>
    </location>
</feature>
<dbReference type="Gene3D" id="2.60.120.200">
    <property type="match status" value="1"/>
</dbReference>
<evidence type="ECO:0000313" key="4">
    <source>
        <dbReference type="EMBL" id="RYM35775.1"/>
    </source>
</evidence>
<dbReference type="InterPro" id="IPR026444">
    <property type="entry name" value="Secre_tail"/>
</dbReference>
<gene>
    <name evidence="4" type="ORF">ERX46_01915</name>
</gene>
<dbReference type="InterPro" id="IPR013783">
    <property type="entry name" value="Ig-like_fold"/>
</dbReference>
<name>A0A4Q4KRY4_9FLAO</name>
<dbReference type="OrthoDB" id="1113525at2"/>
<protein>
    <submittedName>
        <fullName evidence="4">T9SS type A sorting domain-containing protein</fullName>
    </submittedName>
</protein>
<proteinExistence type="predicted"/>
<dbReference type="Proteomes" id="UP000293952">
    <property type="component" value="Unassembled WGS sequence"/>
</dbReference>
<evidence type="ECO:0000313" key="5">
    <source>
        <dbReference type="Proteomes" id="UP000293952"/>
    </source>
</evidence>
<dbReference type="InterPro" id="IPR011628">
    <property type="entry name" value="Cleaved_adhesin"/>
</dbReference>
<dbReference type="SUPFAM" id="SSF49265">
    <property type="entry name" value="Fibronectin type III"/>
    <property type="match status" value="1"/>
</dbReference>
<dbReference type="Pfam" id="PF07675">
    <property type="entry name" value="Cleaved_Adhesin"/>
    <property type="match status" value="1"/>
</dbReference>
<dbReference type="InterPro" id="IPR003961">
    <property type="entry name" value="FN3_dom"/>
</dbReference>
<dbReference type="AlphaFoldDB" id="A0A4Q4KRY4"/>
<evidence type="ECO:0000256" key="2">
    <source>
        <dbReference type="SAM" id="SignalP"/>
    </source>
</evidence>
<dbReference type="NCBIfam" id="TIGR04183">
    <property type="entry name" value="Por_Secre_tail"/>
    <property type="match status" value="1"/>
</dbReference>
<sequence length="914" mass="98051">MKTFLLKGMLFIAAFAFGSNLNAQSYCAYTTTNTGNYITSFSTTGGFPDIVNNNTGQGPNGYSDYTTMIVGGYETQQITFTITATGGTYGYSVFIDWDNDFAFSAAEKVYGTSSYSPTPNTASFIVPTGQSLGNYRMRVIADWLNGAPGPCTGSYAEAEDYTFQVITPPTCLPAQNLNVSGVTATTLNFGWTEINTATEWQVEYGPIGFVQGSAAGNLQSNVVANPYTATIVQGNEYDFYVRSVCSIGDTSVWAGPYEFKYCEVSAQNTFYYTSAITSTNALVNVNYSAAGIPPGSYANETAQTFESFESQSFNVNTTYSSASNYTNVWVDWNRDMVFDASELMAGSGSAIASQSLSIVVPAATPQGDYRMRVRSDYGNTSNPSACGSAAYGSTVDFNLTIVAPPSCLPVNNIIVNNVSETTVALGWTSSGTATTWNIEYGPAGFAPGTGFPLTATTNPFTITNLTGNTNYDFYIQADCGGGDLSYWSSVFGPVVTDCGPYLANGLCEGFDINLSSTIGCWRVRDENNDGDAWGMSTSIPNTGAYSAVFYSDLNAGNNDDYLISPQLVMTGIEAMKFSFRVQSANEPNDFQVLLSTTGTNVADFTDTIMDLAEYANIVYQDTVIDLTSYTGPVYIAFHIPPGGVDGWNLFIDDVCFGECIPTPGQDGSVDVCVLENSVDLSDNIVSHNNSYGRWEFPANQALIVDDTMFNVGMMAEGSHEVMYIVEGLCQEDTTIATINVYKASSAGIDGVMEVCKNTPSNLFSALSGNIDFGGTWYDPANVALPNSQPNAPSIPGMYQYTYITNNGHCPGDTSIVTITVDGGCDNLSLGNDILTDVSVYPNPATSILTIVNPSNATSLKVEMLDMNGRIVLVENKALNNASEATLTIDYLEKGIYTLRVFNTEGQKTFKVVKQ</sequence>
<dbReference type="NCBIfam" id="NF038128">
    <property type="entry name" value="choice_anch_J"/>
    <property type="match status" value="1"/>
</dbReference>
<organism evidence="4 5">
    <name type="scientific">Brumimicrobium glaciale</name>
    <dbReference type="NCBI Taxonomy" id="200475"/>
    <lineage>
        <taxon>Bacteria</taxon>
        <taxon>Pseudomonadati</taxon>
        <taxon>Bacteroidota</taxon>
        <taxon>Flavobacteriia</taxon>
        <taxon>Flavobacteriales</taxon>
        <taxon>Crocinitomicaceae</taxon>
        <taxon>Brumimicrobium</taxon>
    </lineage>
</organism>
<feature type="signal peptide" evidence="2">
    <location>
        <begin position="1"/>
        <end position="23"/>
    </location>
</feature>
<dbReference type="EMBL" id="SETE01000001">
    <property type="protein sequence ID" value="RYM35775.1"/>
    <property type="molecule type" value="Genomic_DNA"/>
</dbReference>
<accession>A0A4Q4KRY4</accession>
<dbReference type="Pfam" id="PF18962">
    <property type="entry name" value="Por_Secre_tail"/>
    <property type="match status" value="1"/>
</dbReference>
<dbReference type="PROSITE" id="PS50853">
    <property type="entry name" value="FN3"/>
    <property type="match status" value="1"/>
</dbReference>
<keyword evidence="5" id="KW-1185">Reference proteome</keyword>
<evidence type="ECO:0000259" key="3">
    <source>
        <dbReference type="PROSITE" id="PS50853"/>
    </source>
</evidence>
<dbReference type="InterPro" id="IPR036116">
    <property type="entry name" value="FN3_sf"/>
</dbReference>
<dbReference type="InterPro" id="IPR045474">
    <property type="entry name" value="GEVED"/>
</dbReference>
<comment type="caution">
    <text evidence="4">The sequence shown here is derived from an EMBL/GenBank/DDBJ whole genome shotgun (WGS) entry which is preliminary data.</text>
</comment>
<dbReference type="RefSeq" id="WP_130092142.1">
    <property type="nucleotide sequence ID" value="NZ_SETE01000001.1"/>
</dbReference>
<dbReference type="Pfam" id="PF00041">
    <property type="entry name" value="fn3"/>
    <property type="match status" value="1"/>
</dbReference>
<keyword evidence="1 2" id="KW-0732">Signal</keyword>
<dbReference type="Gene3D" id="2.60.40.10">
    <property type="entry name" value="Immunoglobulins"/>
    <property type="match status" value="2"/>
</dbReference>